<dbReference type="EMBL" id="NCXP01000005">
    <property type="protein sequence ID" value="OSC41790.1"/>
    <property type="molecule type" value="Genomic_DNA"/>
</dbReference>
<evidence type="ECO:0000256" key="2">
    <source>
        <dbReference type="ARBA" id="ARBA00012513"/>
    </source>
</evidence>
<dbReference type="CDD" id="cd14014">
    <property type="entry name" value="STKc_PknB_like"/>
    <property type="match status" value="1"/>
</dbReference>
<dbReference type="PANTHER" id="PTHR43289">
    <property type="entry name" value="MITOGEN-ACTIVATED PROTEIN KINASE KINASE KINASE 20-RELATED"/>
    <property type="match status" value="1"/>
</dbReference>
<dbReference type="GO" id="GO:0080090">
    <property type="term" value="P:regulation of primary metabolic process"/>
    <property type="evidence" value="ECO:0007669"/>
    <property type="project" value="UniProtKB-ARBA"/>
</dbReference>
<gene>
    <name evidence="15" type="ORF">B8W66_06605</name>
</gene>
<dbReference type="InterPro" id="IPR008271">
    <property type="entry name" value="Ser/Thr_kinase_AS"/>
</dbReference>
<keyword evidence="7" id="KW-0547">Nucleotide-binding</keyword>
<dbReference type="Proteomes" id="UP000193247">
    <property type="component" value="Unassembled WGS sequence"/>
</dbReference>
<dbReference type="OrthoDB" id="9762169at2"/>
<dbReference type="STRING" id="1430326.B8W66_06605"/>
<evidence type="ECO:0000256" key="1">
    <source>
        <dbReference type="ARBA" id="ARBA00004162"/>
    </source>
</evidence>
<dbReference type="InterPro" id="IPR011009">
    <property type="entry name" value="Kinase-like_dom_sf"/>
</dbReference>
<keyword evidence="9" id="KW-0067">ATP-binding</keyword>
<evidence type="ECO:0000256" key="9">
    <source>
        <dbReference type="ARBA" id="ARBA00022840"/>
    </source>
</evidence>
<keyword evidence="4 15" id="KW-0723">Serine/threonine-protein kinase</keyword>
<name>A0A1X2LXD1_9MYCO</name>
<proteinExistence type="predicted"/>
<dbReference type="GO" id="GO:0005524">
    <property type="term" value="F:ATP binding"/>
    <property type="evidence" value="ECO:0007669"/>
    <property type="project" value="UniProtKB-KW"/>
</dbReference>
<dbReference type="Pfam" id="PF00069">
    <property type="entry name" value="Pkinase"/>
    <property type="match status" value="1"/>
</dbReference>
<dbReference type="GO" id="GO:0004674">
    <property type="term" value="F:protein serine/threonine kinase activity"/>
    <property type="evidence" value="ECO:0007669"/>
    <property type="project" value="UniProtKB-KW"/>
</dbReference>
<evidence type="ECO:0000256" key="5">
    <source>
        <dbReference type="ARBA" id="ARBA00022679"/>
    </source>
</evidence>
<organism evidence="15 16">
    <name type="scientific">Mycobacterium decipiens</name>
    <dbReference type="NCBI Taxonomy" id="1430326"/>
    <lineage>
        <taxon>Bacteria</taxon>
        <taxon>Bacillati</taxon>
        <taxon>Actinomycetota</taxon>
        <taxon>Actinomycetes</taxon>
        <taxon>Mycobacteriales</taxon>
        <taxon>Mycobacteriaceae</taxon>
        <taxon>Mycobacterium</taxon>
    </lineage>
</organism>
<protein>
    <recommendedName>
        <fullName evidence="2">non-specific serine/threonine protein kinase</fullName>
        <ecNumber evidence="2">2.7.11.1</ecNumber>
    </recommendedName>
</protein>
<evidence type="ECO:0000259" key="14">
    <source>
        <dbReference type="PROSITE" id="PS50011"/>
    </source>
</evidence>
<dbReference type="PANTHER" id="PTHR43289:SF34">
    <property type="entry name" value="SERINE_THREONINE-PROTEIN KINASE YBDM-RELATED"/>
    <property type="match status" value="1"/>
</dbReference>
<evidence type="ECO:0000313" key="15">
    <source>
        <dbReference type="EMBL" id="OSC41790.1"/>
    </source>
</evidence>
<evidence type="ECO:0000256" key="3">
    <source>
        <dbReference type="ARBA" id="ARBA00022475"/>
    </source>
</evidence>
<dbReference type="Gene3D" id="3.30.200.20">
    <property type="entry name" value="Phosphorylase Kinase, domain 1"/>
    <property type="match status" value="1"/>
</dbReference>
<comment type="subcellular location">
    <subcellularLocation>
        <location evidence="1">Cell membrane</location>
        <topology evidence="1">Single-pass membrane protein</topology>
    </subcellularLocation>
</comment>
<evidence type="ECO:0000256" key="4">
    <source>
        <dbReference type="ARBA" id="ARBA00022527"/>
    </source>
</evidence>
<evidence type="ECO:0000256" key="11">
    <source>
        <dbReference type="ARBA" id="ARBA00023136"/>
    </source>
</evidence>
<keyword evidence="3" id="KW-1003">Cell membrane</keyword>
<evidence type="ECO:0000256" key="6">
    <source>
        <dbReference type="ARBA" id="ARBA00022692"/>
    </source>
</evidence>
<evidence type="ECO:0000256" key="13">
    <source>
        <dbReference type="SAM" id="Phobius"/>
    </source>
</evidence>
<dbReference type="FunFam" id="1.10.510.10:FF:000021">
    <property type="entry name" value="Serine/threonine protein kinase"/>
    <property type="match status" value="1"/>
</dbReference>
<accession>A0A1X2LXD1</accession>
<feature type="region of interest" description="Disordered" evidence="12">
    <location>
        <begin position="301"/>
        <end position="341"/>
    </location>
</feature>
<evidence type="ECO:0000313" key="16">
    <source>
        <dbReference type="Proteomes" id="UP000193247"/>
    </source>
</evidence>
<evidence type="ECO:0000256" key="8">
    <source>
        <dbReference type="ARBA" id="ARBA00022777"/>
    </source>
</evidence>
<dbReference type="InterPro" id="IPR000719">
    <property type="entry name" value="Prot_kinase_dom"/>
</dbReference>
<keyword evidence="8 15" id="KW-0418">Kinase</keyword>
<keyword evidence="10 13" id="KW-1133">Transmembrane helix</keyword>
<dbReference type="PROSITE" id="PS50011">
    <property type="entry name" value="PROTEIN_KINASE_DOM"/>
    <property type="match status" value="1"/>
</dbReference>
<keyword evidence="16" id="KW-1185">Reference proteome</keyword>
<evidence type="ECO:0000256" key="7">
    <source>
        <dbReference type="ARBA" id="ARBA00022741"/>
    </source>
</evidence>
<comment type="caution">
    <text evidence="15">The sequence shown here is derived from an EMBL/GenBank/DDBJ whole genome shotgun (WGS) entry which is preliminary data.</text>
</comment>
<dbReference type="GO" id="GO:0005886">
    <property type="term" value="C:plasma membrane"/>
    <property type="evidence" value="ECO:0007669"/>
    <property type="project" value="UniProtKB-SubCell"/>
</dbReference>
<dbReference type="PROSITE" id="PS00108">
    <property type="entry name" value="PROTEIN_KINASE_ST"/>
    <property type="match status" value="1"/>
</dbReference>
<reference evidence="15 16" key="1">
    <citation type="submission" date="2017-04" db="EMBL/GenBank/DDBJ databases">
        <title>The new phylogeny of genus Mycobacterium.</title>
        <authorList>
            <person name="Tortoli E."/>
            <person name="Trovato A."/>
            <person name="Cirillo D.M."/>
        </authorList>
    </citation>
    <scope>NUCLEOTIDE SEQUENCE [LARGE SCALE GENOMIC DNA]</scope>
    <source>
        <strain evidence="15 16">TBL 1200985</strain>
    </source>
</reference>
<dbReference type="EC" id="2.7.11.1" evidence="2"/>
<dbReference type="AlphaFoldDB" id="A0A1X2LXD1"/>
<feature type="transmembrane region" description="Helical" evidence="13">
    <location>
        <begin position="368"/>
        <end position="389"/>
    </location>
</feature>
<evidence type="ECO:0000256" key="10">
    <source>
        <dbReference type="ARBA" id="ARBA00022989"/>
    </source>
</evidence>
<sequence>MDSGLLDGRYLVQGKIASGGTSTVYRGLDVRLDRPVALKVMDSRYAGDQQFLTRFRLEARTVARLKNPGLVAVYDQGLDSRHPFLVMELIEGGTLRELLVERGPMPPHAVVAVLRPVLGGLAAAHRAGLVHRDVKPENILISDDGDVKIADFGLVRAVATASITSASVILGTAAYLSPEQVRDGNAGPRSDVYSVGILTYELLTGRTPFTGDSALSIAYQRLDADVPSASAVIDGVPPQFDELVACATARDPAHRYADAIEMGADLDAIAEELDLPEFLVPAPRNSAQHRSAALHHSLMAQQPRPGTKPVHHPTRQLTLEPGDWSERARPAQPELESDEYHHEPISGQFAGISMDEFIWARQHARRMVLIWVAIVLAVTGLVATAAWTVGSNLSGLL</sequence>
<keyword evidence="5" id="KW-0808">Transferase</keyword>
<keyword evidence="11 13" id="KW-0472">Membrane</keyword>
<evidence type="ECO:0000256" key="12">
    <source>
        <dbReference type="SAM" id="MobiDB-lite"/>
    </source>
</evidence>
<keyword evidence="6 13" id="KW-0812">Transmembrane</keyword>
<feature type="domain" description="Protein kinase" evidence="14">
    <location>
        <begin position="10"/>
        <end position="279"/>
    </location>
</feature>
<dbReference type="SMART" id="SM00220">
    <property type="entry name" value="S_TKc"/>
    <property type="match status" value="1"/>
</dbReference>
<dbReference type="SUPFAM" id="SSF56112">
    <property type="entry name" value="Protein kinase-like (PK-like)"/>
    <property type="match status" value="1"/>
</dbReference>
<dbReference type="Gene3D" id="1.10.510.10">
    <property type="entry name" value="Transferase(Phosphotransferase) domain 1"/>
    <property type="match status" value="1"/>
</dbReference>